<keyword evidence="5" id="KW-0663">Pyridoxal phosphate</keyword>
<dbReference type="InterPro" id="IPR050596">
    <property type="entry name" value="AspAT/PAT-like"/>
</dbReference>
<dbReference type="SUPFAM" id="SSF53383">
    <property type="entry name" value="PLP-dependent transferases"/>
    <property type="match status" value="1"/>
</dbReference>
<keyword evidence="4 7" id="KW-0808">Transferase</keyword>
<dbReference type="PANTHER" id="PTHR46383:SF1">
    <property type="entry name" value="ASPARTATE AMINOTRANSFERASE"/>
    <property type="match status" value="1"/>
</dbReference>
<evidence type="ECO:0000259" key="6">
    <source>
        <dbReference type="Pfam" id="PF00155"/>
    </source>
</evidence>
<evidence type="ECO:0000313" key="7">
    <source>
        <dbReference type="EMBL" id="SUA48663.1"/>
    </source>
</evidence>
<dbReference type="GO" id="GO:0030170">
    <property type="term" value="F:pyridoxal phosphate binding"/>
    <property type="evidence" value="ECO:0007669"/>
    <property type="project" value="InterPro"/>
</dbReference>
<evidence type="ECO:0000256" key="1">
    <source>
        <dbReference type="ARBA" id="ARBA00001933"/>
    </source>
</evidence>
<dbReference type="EC" id="2.6.1.1" evidence="7"/>
<reference evidence="7 8" key="1">
    <citation type="submission" date="2018-06" db="EMBL/GenBank/DDBJ databases">
        <authorList>
            <consortium name="Pathogen Informatics"/>
            <person name="Doyle S."/>
        </authorList>
    </citation>
    <scope>NUCLEOTIDE SEQUENCE [LARGE SCALE GENOMIC DNA]</scope>
    <source>
        <strain evidence="7 8">NCTC13184</strain>
    </source>
</reference>
<dbReference type="AlphaFoldDB" id="A0A378X7Y5"/>
<sequence>MRVADTVVGDPFFARLLETLNSPDIGYARPPGPSAGLDLGVGEARYPLPSNLCEAIGRIAGQADRQWYGDPRGYAPLRAAYLADLCEAGGRDAAVLITCGGKEAAGLAVRYLLYHHRGPILAPSPGWQPYTLWAEAAGAPVIGYDPIAASRDPGIVTRALVGTQPGVLVLNYPHNPTGIGMDQAVMDEIIAAAVRSGVAVISDEVYRVFGDPTGVSAAAAPAWDPHRHLIVDSVSKSLTVAGLRVGFLVADRTVVEALAAYRGAYASHTGVLSQRVAAELLTSAVARSWFAEVRRNVAATRTETAAVLTGAGVKVISHGALYLWCAATNPAALLPTTPGAVPAQVSDGSGFGAPGRVRVCTARDGLDAAAAAAGVIETLRRRG</sequence>
<dbReference type="InterPro" id="IPR004839">
    <property type="entry name" value="Aminotransferase_I/II_large"/>
</dbReference>
<dbReference type="EMBL" id="UGRU01000001">
    <property type="protein sequence ID" value="SUA48663.1"/>
    <property type="molecule type" value="Genomic_DNA"/>
</dbReference>
<comment type="cofactor">
    <cofactor evidence="1">
        <name>pyridoxal 5'-phosphate</name>
        <dbReference type="ChEBI" id="CHEBI:597326"/>
    </cofactor>
</comment>
<comment type="similarity">
    <text evidence="2">Belongs to the class-I pyridoxal-phosphate-dependent aminotransferase family.</text>
</comment>
<feature type="domain" description="Aminotransferase class I/classII large" evidence="6">
    <location>
        <begin position="37"/>
        <end position="362"/>
    </location>
</feature>
<dbReference type="Gene3D" id="3.40.640.10">
    <property type="entry name" value="Type I PLP-dependent aspartate aminotransferase-like (Major domain)"/>
    <property type="match status" value="1"/>
</dbReference>
<evidence type="ECO:0000256" key="4">
    <source>
        <dbReference type="ARBA" id="ARBA00022679"/>
    </source>
</evidence>
<dbReference type="RefSeq" id="WP_062968635.1">
    <property type="nucleotide sequence ID" value="NZ_JAJFOE010000002.1"/>
</dbReference>
<dbReference type="CDD" id="cd00609">
    <property type="entry name" value="AAT_like"/>
    <property type="match status" value="1"/>
</dbReference>
<evidence type="ECO:0000256" key="5">
    <source>
        <dbReference type="ARBA" id="ARBA00022898"/>
    </source>
</evidence>
<evidence type="ECO:0000256" key="3">
    <source>
        <dbReference type="ARBA" id="ARBA00022576"/>
    </source>
</evidence>
<accession>A0A378X7Y5</accession>
<organism evidence="7 8">
    <name type="scientific">Nocardia africana</name>
    <dbReference type="NCBI Taxonomy" id="134964"/>
    <lineage>
        <taxon>Bacteria</taxon>
        <taxon>Bacillati</taxon>
        <taxon>Actinomycetota</taxon>
        <taxon>Actinomycetes</taxon>
        <taxon>Mycobacteriales</taxon>
        <taxon>Nocardiaceae</taxon>
        <taxon>Nocardia</taxon>
    </lineage>
</organism>
<gene>
    <name evidence="7" type="primary">aspC_2</name>
    <name evidence="7" type="ORF">NCTC13184_07218</name>
</gene>
<dbReference type="InterPro" id="IPR015424">
    <property type="entry name" value="PyrdxlP-dep_Trfase"/>
</dbReference>
<evidence type="ECO:0000256" key="2">
    <source>
        <dbReference type="ARBA" id="ARBA00007441"/>
    </source>
</evidence>
<dbReference type="Proteomes" id="UP000255082">
    <property type="component" value="Unassembled WGS sequence"/>
</dbReference>
<name>A0A378X7Y5_9NOCA</name>
<dbReference type="Pfam" id="PF00155">
    <property type="entry name" value="Aminotran_1_2"/>
    <property type="match status" value="1"/>
</dbReference>
<proteinExistence type="inferred from homology"/>
<dbReference type="InterPro" id="IPR015421">
    <property type="entry name" value="PyrdxlP-dep_Trfase_major"/>
</dbReference>
<dbReference type="GO" id="GO:0004069">
    <property type="term" value="F:L-aspartate:2-oxoglutarate aminotransferase activity"/>
    <property type="evidence" value="ECO:0007669"/>
    <property type="project" value="UniProtKB-EC"/>
</dbReference>
<dbReference type="PANTHER" id="PTHR46383">
    <property type="entry name" value="ASPARTATE AMINOTRANSFERASE"/>
    <property type="match status" value="1"/>
</dbReference>
<dbReference type="GO" id="GO:0006520">
    <property type="term" value="P:amino acid metabolic process"/>
    <property type="evidence" value="ECO:0007669"/>
    <property type="project" value="InterPro"/>
</dbReference>
<keyword evidence="3 7" id="KW-0032">Aminotransferase</keyword>
<protein>
    <submittedName>
        <fullName evidence="7">Aspartate aminotransferase</fullName>
        <ecNumber evidence="7">2.6.1.1</ecNumber>
    </submittedName>
</protein>
<evidence type="ECO:0000313" key="8">
    <source>
        <dbReference type="Proteomes" id="UP000255082"/>
    </source>
</evidence>